<dbReference type="Pfam" id="PF13175">
    <property type="entry name" value="AAA_15"/>
    <property type="match status" value="2"/>
</dbReference>
<feature type="compositionally biased region" description="Acidic residues" evidence="1">
    <location>
        <begin position="612"/>
        <end position="625"/>
    </location>
</feature>
<dbReference type="InterPro" id="IPR041685">
    <property type="entry name" value="AAA_GajA/Old/RecF-like"/>
</dbReference>
<dbReference type="EMBL" id="RZNB01000005">
    <property type="protein sequence ID" value="RWZ49540.1"/>
    <property type="molecule type" value="Genomic_DNA"/>
</dbReference>
<dbReference type="InterPro" id="IPR034139">
    <property type="entry name" value="TOPRIM_OLD"/>
</dbReference>
<evidence type="ECO:0000256" key="1">
    <source>
        <dbReference type="SAM" id="MobiDB-lite"/>
    </source>
</evidence>
<evidence type="ECO:0000313" key="4">
    <source>
        <dbReference type="EMBL" id="RWZ49540.1"/>
    </source>
</evidence>
<sequence length="625" mass="69211">MRVRHLRIQNFRGIEDSEIHFKAHTLLVGGNNAGKSTICEALDLVLGPERLYRRPVIDEHDFYMGKYVDGNGEPVEVRIDVVLTQLTPEERRRFGDQHLRLWDEAASEFIDEDDGGVDRSGDEGVDWALPVCFIGRYDRDEDDFVGDTFFCHPEPIVDETDVETLASLGAGLVPFRRAHKRLAGYVYLRALRTGSRALSLQRGSLLDTILRLSGDGSAEMWSDTLAKLTDLDPAVGDVPQLKEVREDLRERLGRFVNMTPGDNSAAFFASDLTRQHLREVVRLFVATQPSDHLVPYDKQGTGSINLLVFALLTIIADLKGSQSVIFAMEEPEIALPPHTQRRVTRYVLKEMGQSIVTSHSGPVIEQFEPDSIVMLHREVTKLIGTPIDPSKVKRKTYLTNKRQFAEAILARGVLVVEGSTEAVVFPAVSNVLERVHHGYTHLDFSGVSMFATPGDGSVAKFGPIFKALGKKTWGACDKPNGTLPQDQIDDRTKFDRFWESPEKGIEDVLVKGIPVETHRRFLADVSGRPDYPHLPYDPQIKDEDVPALTGKVLKARKGEAYAYAAVLIEHCETEAELPEELVDVLLGIDSELQGEPELGAEPDAVDVASGDAGDEATVAEDEAGA</sequence>
<feature type="domain" description="Endonuclease GajA/Old nuclease/RecF-like AAA" evidence="2">
    <location>
        <begin position="1"/>
        <end position="49"/>
    </location>
</feature>
<dbReference type="RefSeq" id="WP_128495587.1">
    <property type="nucleotide sequence ID" value="NZ_RZNB01000005.1"/>
</dbReference>
<feature type="region of interest" description="Disordered" evidence="1">
    <location>
        <begin position="593"/>
        <end position="625"/>
    </location>
</feature>
<organism evidence="4 5">
    <name type="scientific">Labedella phragmitis</name>
    <dbReference type="NCBI Taxonomy" id="2498849"/>
    <lineage>
        <taxon>Bacteria</taxon>
        <taxon>Bacillati</taxon>
        <taxon>Actinomycetota</taxon>
        <taxon>Actinomycetes</taxon>
        <taxon>Micrococcales</taxon>
        <taxon>Microbacteriaceae</taxon>
        <taxon>Labedella</taxon>
    </lineage>
</organism>
<keyword evidence="5" id="KW-1185">Reference proteome</keyword>
<feature type="domain" description="Endonuclease GajA/Old nuclease/RecF-like AAA" evidence="2">
    <location>
        <begin position="273"/>
        <end position="360"/>
    </location>
</feature>
<reference evidence="4 5" key="1">
    <citation type="submission" date="2018-12" db="EMBL/GenBank/DDBJ databases">
        <authorList>
            <person name="Li F."/>
        </authorList>
    </citation>
    <scope>NUCLEOTIDE SEQUENCE [LARGE SCALE GENOMIC DNA]</scope>
    <source>
        <strain evidence="4 5">11W25H-1</strain>
    </source>
</reference>
<accession>A0A444PQJ2</accession>
<gene>
    <name evidence="4" type="ORF">ELQ90_12270</name>
</gene>
<dbReference type="OrthoDB" id="3237462at2"/>
<protein>
    <submittedName>
        <fullName evidence="4">DUF2813 domain-containing protein</fullName>
    </submittedName>
</protein>
<dbReference type="Pfam" id="PF20469">
    <property type="entry name" value="OLD-like_TOPRIM"/>
    <property type="match status" value="1"/>
</dbReference>
<dbReference type="AlphaFoldDB" id="A0A444PQJ2"/>
<evidence type="ECO:0000313" key="5">
    <source>
        <dbReference type="Proteomes" id="UP000288547"/>
    </source>
</evidence>
<feature type="compositionally biased region" description="Acidic residues" evidence="1">
    <location>
        <begin position="593"/>
        <end position="604"/>
    </location>
</feature>
<feature type="domain" description="OLD protein-like TOPRIM" evidence="3">
    <location>
        <begin position="409"/>
        <end position="477"/>
    </location>
</feature>
<evidence type="ECO:0000259" key="2">
    <source>
        <dbReference type="Pfam" id="PF13175"/>
    </source>
</evidence>
<dbReference type="PANTHER" id="PTHR43581:SF4">
    <property type="entry name" value="ATP_GTP PHOSPHATASE"/>
    <property type="match status" value="1"/>
</dbReference>
<dbReference type="SUPFAM" id="SSF52540">
    <property type="entry name" value="P-loop containing nucleoside triphosphate hydrolases"/>
    <property type="match status" value="1"/>
</dbReference>
<proteinExistence type="predicted"/>
<dbReference type="Gene3D" id="3.40.50.300">
    <property type="entry name" value="P-loop containing nucleotide triphosphate hydrolases"/>
    <property type="match status" value="2"/>
</dbReference>
<evidence type="ECO:0000259" key="3">
    <source>
        <dbReference type="Pfam" id="PF20469"/>
    </source>
</evidence>
<dbReference type="InterPro" id="IPR027417">
    <property type="entry name" value="P-loop_NTPase"/>
</dbReference>
<dbReference type="PANTHER" id="PTHR43581">
    <property type="entry name" value="ATP/GTP PHOSPHATASE"/>
    <property type="match status" value="1"/>
</dbReference>
<dbReference type="Proteomes" id="UP000288547">
    <property type="component" value="Unassembled WGS sequence"/>
</dbReference>
<comment type="caution">
    <text evidence="4">The sequence shown here is derived from an EMBL/GenBank/DDBJ whole genome shotgun (WGS) entry which is preliminary data.</text>
</comment>
<dbReference type="InterPro" id="IPR051396">
    <property type="entry name" value="Bact_Antivir_Def_Nuclease"/>
</dbReference>
<name>A0A444PQJ2_9MICO</name>